<dbReference type="Proteomes" id="UP000830768">
    <property type="component" value="Chromosome 5"/>
</dbReference>
<keyword evidence="2" id="KW-1185">Reference proteome</keyword>
<reference evidence="1" key="1">
    <citation type="submission" date="2021-11" db="EMBL/GenBank/DDBJ databases">
        <title>Fusarium solani-melongenae Genome sequencing and assembly.</title>
        <authorList>
            <person name="Xie S."/>
            <person name="Huang L."/>
            <person name="Zhang X."/>
        </authorList>
    </citation>
    <scope>NUCLEOTIDE SEQUENCE</scope>
    <source>
        <strain evidence="1">CRI 24-3</strain>
    </source>
</reference>
<gene>
    <name evidence="1" type="ORF">LCI18_006830</name>
</gene>
<organism evidence="1 2">
    <name type="scientific">Fusarium solani subsp. cucurbitae</name>
    <name type="common">Neocosmosporum cucurbitae</name>
    <dbReference type="NCBI Taxonomy" id="2747967"/>
    <lineage>
        <taxon>Eukaryota</taxon>
        <taxon>Fungi</taxon>
        <taxon>Dikarya</taxon>
        <taxon>Ascomycota</taxon>
        <taxon>Pezizomycotina</taxon>
        <taxon>Sordariomycetes</taxon>
        <taxon>Hypocreomycetidae</taxon>
        <taxon>Hypocreales</taxon>
        <taxon>Nectriaceae</taxon>
        <taxon>Fusarium</taxon>
        <taxon>Fusarium solani species complex</taxon>
    </lineage>
</organism>
<evidence type="ECO:0000313" key="2">
    <source>
        <dbReference type="Proteomes" id="UP000830768"/>
    </source>
</evidence>
<dbReference type="EMBL" id="CP090034">
    <property type="protein sequence ID" value="UPK95895.1"/>
    <property type="molecule type" value="Genomic_DNA"/>
</dbReference>
<accession>A0ACD3Z3W2</accession>
<name>A0ACD3Z3W2_FUSSC</name>
<evidence type="ECO:0000313" key="1">
    <source>
        <dbReference type="EMBL" id="UPK95895.1"/>
    </source>
</evidence>
<sequence>MVRVFITGSSDGIGQAAAKLLAEQGHQVTLHARNADRAASAQAAIPKAKAVLIGDLSSMAETKKLAQEANAAGPFDAIIHNAGIYSSRQITPDKISAVFAVNTLAPYILTCLMDKPTSRLLFMSSDSHYSGDETLRNATQSHSYGNSKLHDVMLAKAFARRCEDVQVLSMDPGWVRTKMGGRAAPGGTDKPAVALADWAAGEGVLARIKSGAFVSTSRESTSHPGADVVSKQEELLDICKQVSGVSVPGE</sequence>
<protein>
    <submittedName>
        <fullName evidence="1">Uncharacterized protein</fullName>
    </submittedName>
</protein>
<proteinExistence type="predicted"/>